<dbReference type="Gene3D" id="3.40.640.10">
    <property type="entry name" value="Type I PLP-dependent aspartate aminotransferase-like (Major domain)"/>
    <property type="match status" value="1"/>
</dbReference>
<dbReference type="PIRSF" id="PIRSF005572">
    <property type="entry name" value="NifS"/>
    <property type="match status" value="1"/>
</dbReference>
<evidence type="ECO:0000256" key="9">
    <source>
        <dbReference type="ARBA" id="ARBA00050776"/>
    </source>
</evidence>
<evidence type="ECO:0000256" key="7">
    <source>
        <dbReference type="ARBA" id="ARBA00023004"/>
    </source>
</evidence>
<evidence type="ECO:0000313" key="14">
    <source>
        <dbReference type="Proteomes" id="UP001500943"/>
    </source>
</evidence>
<dbReference type="PANTHER" id="PTHR11601:SF34">
    <property type="entry name" value="CYSTEINE DESULFURASE"/>
    <property type="match status" value="1"/>
</dbReference>
<dbReference type="InterPro" id="IPR015421">
    <property type="entry name" value="PyrdxlP-dep_Trfase_major"/>
</dbReference>
<dbReference type="PROSITE" id="PS00595">
    <property type="entry name" value="AA_TRANSFER_CLASS_5"/>
    <property type="match status" value="1"/>
</dbReference>
<comment type="cofactor">
    <cofactor evidence="1 10">
        <name>pyridoxal 5'-phosphate</name>
        <dbReference type="ChEBI" id="CHEBI:597326"/>
    </cofactor>
</comment>
<sequence length="438" mass="45442">MIFLDSAATTPVRREVLEAMWPYLTGDFGNPSSHHELGESAKRALDAARKSVAAVMGCRASDVVFTSGGTESDNLAIKGLALAEPRGRHIVTSAIEHEAVLESVDYLKRIHGFDVSVVPVDSAGFVDLQQVREALRPDTTLCTIMYANNEVGVVQPIAAIAELCREHSVPMHTDAVQAAGWLALDLVELGVDALSLSGHKLGAPKGIGVLIVKGRRSLEPVLHGGGQERGKRSGTENVAGAVGFAHALALAESDRVERAEHTARLRDNFVADVMTRVPDAIFTGPALLAGHALAADSGSGADADARADTDARAVTDAAAETGAGTNPPTSTRPTSTRPTSTPPISSRLPNNASFCFPGTSGESLLLELGRAGIICSAGSACAVGSDDVSHVLTALGIEEESAQTAVRFSLSGDTTAEQLATVAAEIETAYRAVRSLSG</sequence>
<dbReference type="Proteomes" id="UP001500943">
    <property type="component" value="Unassembled WGS sequence"/>
</dbReference>
<dbReference type="InterPro" id="IPR015424">
    <property type="entry name" value="PyrdxlP-dep_Trfase"/>
</dbReference>
<comment type="caution">
    <text evidence="13">The sequence shown here is derived from an EMBL/GenBank/DDBJ whole genome shotgun (WGS) entry which is preliminary data.</text>
</comment>
<evidence type="ECO:0000256" key="1">
    <source>
        <dbReference type="ARBA" id="ARBA00001933"/>
    </source>
</evidence>
<dbReference type="InterPro" id="IPR015422">
    <property type="entry name" value="PyrdxlP-dep_Trfase_small"/>
</dbReference>
<keyword evidence="6" id="KW-0663">Pyridoxal phosphate</keyword>
<feature type="region of interest" description="Disordered" evidence="11">
    <location>
        <begin position="298"/>
        <end position="351"/>
    </location>
</feature>
<reference evidence="13 14" key="1">
    <citation type="journal article" date="2019" name="Int. J. Syst. Evol. Microbiol.">
        <title>The Global Catalogue of Microorganisms (GCM) 10K type strain sequencing project: providing services to taxonomists for standard genome sequencing and annotation.</title>
        <authorList>
            <consortium name="The Broad Institute Genomics Platform"/>
            <consortium name="The Broad Institute Genome Sequencing Center for Infectious Disease"/>
            <person name="Wu L."/>
            <person name="Ma J."/>
        </authorList>
    </citation>
    <scope>NUCLEOTIDE SEQUENCE [LARGE SCALE GENOMIC DNA]</scope>
    <source>
        <strain evidence="13 14">JCM 12762</strain>
    </source>
</reference>
<dbReference type="PANTHER" id="PTHR11601">
    <property type="entry name" value="CYSTEINE DESULFURYLASE FAMILY MEMBER"/>
    <property type="match status" value="1"/>
</dbReference>
<dbReference type="RefSeq" id="WP_343924165.1">
    <property type="nucleotide sequence ID" value="NZ_BAAAKW010000024.1"/>
</dbReference>
<dbReference type="Pfam" id="PF00266">
    <property type="entry name" value="Aminotran_5"/>
    <property type="match status" value="1"/>
</dbReference>
<feature type="domain" description="Aminotransferase class V" evidence="12">
    <location>
        <begin position="2"/>
        <end position="279"/>
    </location>
</feature>
<dbReference type="Gene3D" id="3.90.1150.10">
    <property type="entry name" value="Aspartate Aminotransferase, domain 1"/>
    <property type="match status" value="2"/>
</dbReference>
<evidence type="ECO:0000256" key="3">
    <source>
        <dbReference type="ARBA" id="ARBA00012239"/>
    </source>
</evidence>
<evidence type="ECO:0000259" key="12">
    <source>
        <dbReference type="Pfam" id="PF00266"/>
    </source>
</evidence>
<evidence type="ECO:0000256" key="2">
    <source>
        <dbReference type="ARBA" id="ARBA00006490"/>
    </source>
</evidence>
<gene>
    <name evidence="13" type="ORF">GCM10009655_12320</name>
</gene>
<feature type="compositionally biased region" description="Basic and acidic residues" evidence="11">
    <location>
        <begin position="303"/>
        <end position="313"/>
    </location>
</feature>
<dbReference type="InterPro" id="IPR000192">
    <property type="entry name" value="Aminotrans_V_dom"/>
</dbReference>
<feature type="compositionally biased region" description="Low complexity" evidence="11">
    <location>
        <begin position="314"/>
        <end position="347"/>
    </location>
</feature>
<evidence type="ECO:0000313" key="13">
    <source>
        <dbReference type="EMBL" id="GAA1214636.1"/>
    </source>
</evidence>
<dbReference type="EMBL" id="BAAAKW010000024">
    <property type="protein sequence ID" value="GAA1214636.1"/>
    <property type="molecule type" value="Genomic_DNA"/>
</dbReference>
<keyword evidence="4" id="KW-0808">Transferase</keyword>
<dbReference type="SUPFAM" id="SSF53383">
    <property type="entry name" value="PLP-dependent transferases"/>
    <property type="match status" value="1"/>
</dbReference>
<evidence type="ECO:0000256" key="11">
    <source>
        <dbReference type="SAM" id="MobiDB-lite"/>
    </source>
</evidence>
<protein>
    <recommendedName>
        <fullName evidence="3">cysteine desulfurase</fullName>
        <ecNumber evidence="3">2.8.1.7</ecNumber>
    </recommendedName>
</protein>
<evidence type="ECO:0000256" key="4">
    <source>
        <dbReference type="ARBA" id="ARBA00022679"/>
    </source>
</evidence>
<evidence type="ECO:0000256" key="8">
    <source>
        <dbReference type="ARBA" id="ARBA00023014"/>
    </source>
</evidence>
<evidence type="ECO:0000256" key="5">
    <source>
        <dbReference type="ARBA" id="ARBA00022723"/>
    </source>
</evidence>
<keyword evidence="14" id="KW-1185">Reference proteome</keyword>
<name>A0ABN1VJY7_9MICO</name>
<comment type="similarity">
    <text evidence="2">Belongs to the class-V pyridoxal-phosphate-dependent aminotransferase family. NifS/IscS subfamily.</text>
</comment>
<evidence type="ECO:0000256" key="10">
    <source>
        <dbReference type="RuleBase" id="RU004504"/>
    </source>
</evidence>
<keyword evidence="7" id="KW-0408">Iron</keyword>
<keyword evidence="8" id="KW-0411">Iron-sulfur</keyword>
<proteinExistence type="inferred from homology"/>
<dbReference type="InterPro" id="IPR016454">
    <property type="entry name" value="Cysteine_dSase"/>
</dbReference>
<organism evidence="13 14">
    <name type="scientific">Rhodoglobus aureus</name>
    <dbReference type="NCBI Taxonomy" id="191497"/>
    <lineage>
        <taxon>Bacteria</taxon>
        <taxon>Bacillati</taxon>
        <taxon>Actinomycetota</taxon>
        <taxon>Actinomycetes</taxon>
        <taxon>Micrococcales</taxon>
        <taxon>Microbacteriaceae</taxon>
        <taxon>Rhodoglobus</taxon>
    </lineage>
</organism>
<evidence type="ECO:0000256" key="6">
    <source>
        <dbReference type="ARBA" id="ARBA00022898"/>
    </source>
</evidence>
<accession>A0ABN1VJY7</accession>
<dbReference type="InterPro" id="IPR020578">
    <property type="entry name" value="Aminotrans_V_PyrdxlP_BS"/>
</dbReference>
<keyword evidence="5" id="KW-0479">Metal-binding</keyword>
<comment type="catalytic activity">
    <reaction evidence="9">
        <text>(sulfur carrier)-H + L-cysteine = (sulfur carrier)-SH + L-alanine</text>
        <dbReference type="Rhea" id="RHEA:43892"/>
        <dbReference type="Rhea" id="RHEA-COMP:14737"/>
        <dbReference type="Rhea" id="RHEA-COMP:14739"/>
        <dbReference type="ChEBI" id="CHEBI:29917"/>
        <dbReference type="ChEBI" id="CHEBI:35235"/>
        <dbReference type="ChEBI" id="CHEBI:57972"/>
        <dbReference type="ChEBI" id="CHEBI:64428"/>
        <dbReference type="EC" id="2.8.1.7"/>
    </reaction>
</comment>
<dbReference type="EC" id="2.8.1.7" evidence="3"/>